<dbReference type="OrthoDB" id="8181393at2759"/>
<dbReference type="Proteomes" id="UP000325440">
    <property type="component" value="Unassembled WGS sequence"/>
</dbReference>
<keyword evidence="2" id="KW-1185">Reference proteome</keyword>
<reference evidence="1 2" key="1">
    <citation type="submission" date="2019-08" db="EMBL/GenBank/DDBJ databases">
        <authorList>
            <person name="Alioto T."/>
            <person name="Alioto T."/>
            <person name="Gomez Garrido J."/>
        </authorList>
    </citation>
    <scope>NUCLEOTIDE SEQUENCE [LARGE SCALE GENOMIC DNA]</scope>
</reference>
<accession>A0A5E4MX49</accession>
<dbReference type="AlphaFoldDB" id="A0A5E4MX49"/>
<dbReference type="EMBL" id="CABPRJ010001037">
    <property type="protein sequence ID" value="VVC35005.1"/>
    <property type="molecule type" value="Genomic_DNA"/>
</dbReference>
<gene>
    <name evidence="1" type="ORF">CINCED_3A025374</name>
</gene>
<protein>
    <submittedName>
        <fullName evidence="1">Uncharacterized protein</fullName>
    </submittedName>
</protein>
<name>A0A5E4MX49_9HEMI</name>
<organism evidence="1 2">
    <name type="scientific">Cinara cedri</name>
    <dbReference type="NCBI Taxonomy" id="506608"/>
    <lineage>
        <taxon>Eukaryota</taxon>
        <taxon>Metazoa</taxon>
        <taxon>Ecdysozoa</taxon>
        <taxon>Arthropoda</taxon>
        <taxon>Hexapoda</taxon>
        <taxon>Insecta</taxon>
        <taxon>Pterygota</taxon>
        <taxon>Neoptera</taxon>
        <taxon>Paraneoptera</taxon>
        <taxon>Hemiptera</taxon>
        <taxon>Sternorrhyncha</taxon>
        <taxon>Aphidomorpha</taxon>
        <taxon>Aphidoidea</taxon>
        <taxon>Aphididae</taxon>
        <taxon>Lachninae</taxon>
        <taxon>Cinara</taxon>
    </lineage>
</organism>
<evidence type="ECO:0000313" key="2">
    <source>
        <dbReference type="Proteomes" id="UP000325440"/>
    </source>
</evidence>
<evidence type="ECO:0000313" key="1">
    <source>
        <dbReference type="EMBL" id="VVC35005.1"/>
    </source>
</evidence>
<sequence>MSNEDEFMKQYMETCKEQIEKLAKDPELLNQTLKPFMQMSQQLMAGGLLDGAAPNAMIPDSGSMDINKMIAQIEGMINYIKSSYKEVIKSYSIQDDMIKNLDESSRKLRSLVKKLIEKISEK</sequence>
<proteinExistence type="predicted"/>